<proteinExistence type="predicted"/>
<sequence>LLLLLLIFVFIIEVIEETANGLVEYVPFWSRSASP</sequence>
<evidence type="ECO:0000313" key="1">
    <source>
        <dbReference type="EMBL" id="KKM08607.1"/>
    </source>
</evidence>
<organism evidence="1">
    <name type="scientific">marine sediment metagenome</name>
    <dbReference type="NCBI Taxonomy" id="412755"/>
    <lineage>
        <taxon>unclassified sequences</taxon>
        <taxon>metagenomes</taxon>
        <taxon>ecological metagenomes</taxon>
    </lineage>
</organism>
<gene>
    <name evidence="1" type="ORF">LCGC14_1723570</name>
</gene>
<accession>A0A0F9KBE0</accession>
<dbReference type="AlphaFoldDB" id="A0A0F9KBE0"/>
<protein>
    <submittedName>
        <fullName evidence="1">Uncharacterized protein</fullName>
    </submittedName>
</protein>
<dbReference type="EMBL" id="LAZR01015542">
    <property type="protein sequence ID" value="KKM08607.1"/>
    <property type="molecule type" value="Genomic_DNA"/>
</dbReference>
<reference evidence="1" key="1">
    <citation type="journal article" date="2015" name="Nature">
        <title>Complex archaea that bridge the gap between prokaryotes and eukaryotes.</title>
        <authorList>
            <person name="Spang A."/>
            <person name="Saw J.H."/>
            <person name="Jorgensen S.L."/>
            <person name="Zaremba-Niedzwiedzka K."/>
            <person name="Martijn J."/>
            <person name="Lind A.E."/>
            <person name="van Eijk R."/>
            <person name="Schleper C."/>
            <person name="Guy L."/>
            <person name="Ettema T.J."/>
        </authorList>
    </citation>
    <scope>NUCLEOTIDE SEQUENCE</scope>
</reference>
<comment type="caution">
    <text evidence="1">The sequence shown here is derived from an EMBL/GenBank/DDBJ whole genome shotgun (WGS) entry which is preliminary data.</text>
</comment>
<name>A0A0F9KBE0_9ZZZZ</name>
<feature type="non-terminal residue" evidence="1">
    <location>
        <position position="1"/>
    </location>
</feature>